<organism evidence="1 2">
    <name type="scientific">Candidatus Nitrospira neomarina</name>
    <dbReference type="NCBI Taxonomy" id="3020899"/>
    <lineage>
        <taxon>Bacteria</taxon>
        <taxon>Pseudomonadati</taxon>
        <taxon>Nitrospirota</taxon>
        <taxon>Nitrospiria</taxon>
        <taxon>Nitrospirales</taxon>
        <taxon>Nitrospiraceae</taxon>
        <taxon>Nitrospira</taxon>
    </lineage>
</organism>
<reference evidence="1 2" key="1">
    <citation type="submission" date="2023-01" db="EMBL/GenBank/DDBJ databases">
        <title>Cultivation and genomic characterization of new, ubiquitous marine nitrite-oxidizing bacteria from the Nitrospirales.</title>
        <authorList>
            <person name="Mueller A.J."/>
            <person name="Daebeler A."/>
            <person name="Herbold C.W."/>
            <person name="Kirkegaard R.H."/>
            <person name="Daims H."/>
        </authorList>
    </citation>
    <scope>NUCLEOTIDE SEQUENCE [LARGE SCALE GENOMIC DNA]</scope>
    <source>
        <strain evidence="1 2">DK</strain>
    </source>
</reference>
<proteinExistence type="predicted"/>
<keyword evidence="2" id="KW-1185">Reference proteome</keyword>
<dbReference type="Proteomes" id="UP001302494">
    <property type="component" value="Chromosome"/>
</dbReference>
<evidence type="ECO:0000313" key="2">
    <source>
        <dbReference type="Proteomes" id="UP001302494"/>
    </source>
</evidence>
<evidence type="ECO:0000313" key="1">
    <source>
        <dbReference type="EMBL" id="WNM62627.1"/>
    </source>
</evidence>
<dbReference type="AlphaFoldDB" id="A0AA96GKF2"/>
<gene>
    <name evidence="1" type="ORF">PQG83_02455</name>
</gene>
<sequence>MSLPQAETRIDRYEVSAYKIPTDMSESDGTYTWDSTTLVVLRIGTRAGDREQILPPKIWEAAAKKELVVADGFSCREQIVQTTDGTLSIRLRFFKEK</sequence>
<name>A0AA96GKF2_9BACT</name>
<dbReference type="RefSeq" id="WP_312746393.1">
    <property type="nucleotide sequence ID" value="NZ_CP116968.1"/>
</dbReference>
<dbReference type="EMBL" id="CP116968">
    <property type="protein sequence ID" value="WNM62627.1"/>
    <property type="molecule type" value="Genomic_DNA"/>
</dbReference>
<dbReference type="KEGG" id="nneo:PQG83_02455"/>
<accession>A0AA96GKF2</accession>
<protein>
    <submittedName>
        <fullName evidence="1">Uncharacterized protein</fullName>
    </submittedName>
</protein>